<evidence type="ECO:0000256" key="4">
    <source>
        <dbReference type="ARBA" id="ARBA00023136"/>
    </source>
</evidence>
<dbReference type="AlphaFoldDB" id="A0AAE1ADT8"/>
<dbReference type="Pfam" id="PF00001">
    <property type="entry name" value="7tm_1"/>
    <property type="match status" value="1"/>
</dbReference>
<dbReference type="SUPFAM" id="SSF81321">
    <property type="entry name" value="Family A G protein-coupled receptor-like"/>
    <property type="match status" value="1"/>
</dbReference>
<dbReference type="Proteomes" id="UP001283361">
    <property type="component" value="Unassembled WGS sequence"/>
</dbReference>
<keyword evidence="4 6" id="KW-0472">Membrane</keyword>
<sequence>MLPCSHPTAVYHRTIVTSTRLEECGRVLRNVTVQLGRVFHVNIPLVFLFIGTAQLGCVFHLNIACFSVCSNCTTECLLQTYTPPLVTMSGDPALEALDLSNASDPLSNEFSSTGSPSISAAFSILRLGLAIFGVLANTLTGVVLTNRKLWSPTSMLLLSLVAYDAVFLLASIPVSAMGMVFTTDLETFAVIFGVCYPLRFMAQTGSIYTTVTVTVERFLIVLRPLKARGFCTFGKTRRAVLVIFLFAILFNIPRCFFYQLATSFGPIPPTNLTDNSTLFACHSTLPESTVTFDGSSDQSQLATSPGHSQLPSSLPPSLSLPPLSPSPSLSSSSSSPLPSASFPLAASGPNTPEPGPCLEAEIRRLDATRAYYTWLYTVVYELYVSGVFFYLLPYALIPILNLQLLVAIKQRRDETRRISLKNQHQKPRSQTGSCPGRIQDWCLRHGHLAGFDGLEPRPVVRQNQILLKCLPPPSSPPYLLITSDTMLCVNAGTYLFLLLPAGATLPQTRSSTCSAPNGTGPSDAVSSPEVGTAKSSVGKTREHDTQLPVSVVKTREHDTQLPVSVVKTREHDTQLPVSVVKTREHDTQLPVSVVKTREHDTQLPVSVGKTREHESQVPVRVVKTGGEGTTREHESQLPVRVVKTAEEGATR</sequence>
<name>A0AAE1ADT8_9GAST</name>
<evidence type="ECO:0000256" key="1">
    <source>
        <dbReference type="ARBA" id="ARBA00004370"/>
    </source>
</evidence>
<feature type="transmembrane region" description="Helical" evidence="6">
    <location>
        <begin position="200"/>
        <end position="219"/>
    </location>
</feature>
<dbReference type="GO" id="GO:0004930">
    <property type="term" value="F:G protein-coupled receptor activity"/>
    <property type="evidence" value="ECO:0007669"/>
    <property type="project" value="InterPro"/>
</dbReference>
<dbReference type="EMBL" id="JAWDGP010002079">
    <property type="protein sequence ID" value="KAK3785695.1"/>
    <property type="molecule type" value="Genomic_DNA"/>
</dbReference>
<proteinExistence type="predicted"/>
<feature type="compositionally biased region" description="Low complexity" evidence="5">
    <location>
        <begin position="326"/>
        <end position="347"/>
    </location>
</feature>
<feature type="region of interest" description="Disordered" evidence="5">
    <location>
        <begin position="291"/>
        <end position="355"/>
    </location>
</feature>
<dbReference type="PANTHER" id="PTHR46641:SF2">
    <property type="entry name" value="FMRFAMIDE RECEPTOR"/>
    <property type="match status" value="1"/>
</dbReference>
<feature type="compositionally biased region" description="Polar residues" evidence="5">
    <location>
        <begin position="507"/>
        <end position="520"/>
    </location>
</feature>
<evidence type="ECO:0000256" key="6">
    <source>
        <dbReference type="SAM" id="Phobius"/>
    </source>
</evidence>
<comment type="subcellular location">
    <subcellularLocation>
        <location evidence="1">Membrane</location>
    </subcellularLocation>
</comment>
<evidence type="ECO:0000313" key="9">
    <source>
        <dbReference type="Proteomes" id="UP001283361"/>
    </source>
</evidence>
<dbReference type="InterPro" id="IPR052954">
    <property type="entry name" value="GPCR-Ligand_Int"/>
</dbReference>
<evidence type="ECO:0000256" key="2">
    <source>
        <dbReference type="ARBA" id="ARBA00022692"/>
    </source>
</evidence>
<dbReference type="PROSITE" id="PS50262">
    <property type="entry name" value="G_PROTEIN_RECEP_F1_2"/>
    <property type="match status" value="1"/>
</dbReference>
<dbReference type="PANTHER" id="PTHR46641">
    <property type="entry name" value="FMRFAMIDE RECEPTOR-RELATED"/>
    <property type="match status" value="1"/>
</dbReference>
<comment type="caution">
    <text evidence="8">The sequence shown here is derived from an EMBL/GenBank/DDBJ whole genome shotgun (WGS) entry which is preliminary data.</text>
</comment>
<dbReference type="InterPro" id="IPR000276">
    <property type="entry name" value="GPCR_Rhodpsn"/>
</dbReference>
<feature type="compositionally biased region" description="Polar residues" evidence="5">
    <location>
        <begin position="291"/>
        <end position="309"/>
    </location>
</feature>
<dbReference type="PRINTS" id="PR00237">
    <property type="entry name" value="GPCRRHODOPSN"/>
</dbReference>
<evidence type="ECO:0000256" key="5">
    <source>
        <dbReference type="SAM" id="MobiDB-lite"/>
    </source>
</evidence>
<feature type="domain" description="G-protein coupled receptors family 1 profile" evidence="7">
    <location>
        <begin position="136"/>
        <end position="426"/>
    </location>
</feature>
<evidence type="ECO:0000259" key="7">
    <source>
        <dbReference type="PROSITE" id="PS50262"/>
    </source>
</evidence>
<gene>
    <name evidence="8" type="ORF">RRG08_004618</name>
</gene>
<dbReference type="InterPro" id="IPR017452">
    <property type="entry name" value="GPCR_Rhodpsn_7TM"/>
</dbReference>
<reference evidence="8" key="1">
    <citation type="journal article" date="2023" name="G3 (Bethesda)">
        <title>A reference genome for the long-term kleptoplast-retaining sea slug Elysia crispata morphotype clarki.</title>
        <authorList>
            <person name="Eastman K.E."/>
            <person name="Pendleton A.L."/>
            <person name="Shaikh M.A."/>
            <person name="Suttiyut T."/>
            <person name="Ogas R."/>
            <person name="Tomko P."/>
            <person name="Gavelis G."/>
            <person name="Widhalm J.R."/>
            <person name="Wisecaver J.H."/>
        </authorList>
    </citation>
    <scope>NUCLEOTIDE SEQUENCE</scope>
    <source>
        <strain evidence="8">ECLA1</strain>
    </source>
</reference>
<feature type="transmembrane region" description="Helical" evidence="6">
    <location>
        <begin position="120"/>
        <end position="144"/>
    </location>
</feature>
<protein>
    <recommendedName>
        <fullName evidence="7">G-protein coupled receptors family 1 profile domain-containing protein</fullName>
    </recommendedName>
</protein>
<feature type="transmembrane region" description="Helical" evidence="6">
    <location>
        <begin position="156"/>
        <end position="180"/>
    </location>
</feature>
<feature type="region of interest" description="Disordered" evidence="5">
    <location>
        <begin position="507"/>
        <end position="545"/>
    </location>
</feature>
<organism evidence="8 9">
    <name type="scientific">Elysia crispata</name>
    <name type="common">lettuce slug</name>
    <dbReference type="NCBI Taxonomy" id="231223"/>
    <lineage>
        <taxon>Eukaryota</taxon>
        <taxon>Metazoa</taxon>
        <taxon>Spiralia</taxon>
        <taxon>Lophotrochozoa</taxon>
        <taxon>Mollusca</taxon>
        <taxon>Gastropoda</taxon>
        <taxon>Heterobranchia</taxon>
        <taxon>Euthyneura</taxon>
        <taxon>Panpulmonata</taxon>
        <taxon>Sacoglossa</taxon>
        <taxon>Placobranchoidea</taxon>
        <taxon>Plakobranchidae</taxon>
        <taxon>Elysia</taxon>
    </lineage>
</organism>
<accession>A0AAE1ADT8</accession>
<keyword evidence="3 6" id="KW-1133">Transmembrane helix</keyword>
<feature type="region of interest" description="Disordered" evidence="5">
    <location>
        <begin position="606"/>
        <end position="636"/>
    </location>
</feature>
<evidence type="ECO:0000256" key="3">
    <source>
        <dbReference type="ARBA" id="ARBA00022989"/>
    </source>
</evidence>
<dbReference type="GO" id="GO:0016020">
    <property type="term" value="C:membrane"/>
    <property type="evidence" value="ECO:0007669"/>
    <property type="project" value="UniProtKB-SubCell"/>
</dbReference>
<evidence type="ECO:0000313" key="8">
    <source>
        <dbReference type="EMBL" id="KAK3785695.1"/>
    </source>
</evidence>
<dbReference type="Gene3D" id="1.20.1070.10">
    <property type="entry name" value="Rhodopsin 7-helix transmembrane proteins"/>
    <property type="match status" value="1"/>
</dbReference>
<feature type="transmembrane region" description="Helical" evidence="6">
    <location>
        <begin position="382"/>
        <end position="408"/>
    </location>
</feature>
<keyword evidence="9" id="KW-1185">Reference proteome</keyword>
<keyword evidence="2 6" id="KW-0812">Transmembrane</keyword>
<dbReference type="CDD" id="cd14978">
    <property type="entry name" value="7tmA_FMRFamide_R-like"/>
    <property type="match status" value="1"/>
</dbReference>
<feature type="transmembrane region" description="Helical" evidence="6">
    <location>
        <begin position="239"/>
        <end position="261"/>
    </location>
</feature>